<comment type="caution">
    <text evidence="1">The sequence shown here is derived from an EMBL/GenBank/DDBJ whole genome shotgun (WGS) entry which is preliminary data.</text>
</comment>
<dbReference type="HOGENOM" id="CLU_921622_0_0_1"/>
<reference evidence="1 2" key="1">
    <citation type="journal article" date="2011" name="J. Gen. Appl. Microbiol.">
        <title>Draft genome sequencing of the enigmatic basidiomycete Mixia osmundae.</title>
        <authorList>
            <person name="Nishida H."/>
            <person name="Nagatsuka Y."/>
            <person name="Sugiyama J."/>
        </authorList>
    </citation>
    <scope>NUCLEOTIDE SEQUENCE [LARGE SCALE GENOMIC DNA]</scope>
    <source>
        <strain evidence="2">CBS 9802 / IAM 14324 / JCM 22182 / KY 12970</strain>
    </source>
</reference>
<protein>
    <submittedName>
        <fullName evidence="1">Uncharacterized protein</fullName>
    </submittedName>
</protein>
<evidence type="ECO:0000313" key="1">
    <source>
        <dbReference type="EMBL" id="GAA96949.1"/>
    </source>
</evidence>
<dbReference type="EMBL" id="BABT02000110">
    <property type="protein sequence ID" value="GAA96949.1"/>
    <property type="molecule type" value="Genomic_DNA"/>
</dbReference>
<reference evidence="1 2" key="2">
    <citation type="journal article" date="2012" name="Open Biol.">
        <title>Characteristics of nucleosomes and linker DNA regions on the genome of the basidiomycete Mixia osmundae revealed by mono- and dinucleosome mapping.</title>
        <authorList>
            <person name="Nishida H."/>
            <person name="Kondo S."/>
            <person name="Matsumoto T."/>
            <person name="Suzuki Y."/>
            <person name="Yoshikawa H."/>
            <person name="Taylor T.D."/>
            <person name="Sugiyama J."/>
        </authorList>
    </citation>
    <scope>NUCLEOTIDE SEQUENCE [LARGE SCALE GENOMIC DNA]</scope>
    <source>
        <strain evidence="2">CBS 9802 / IAM 14324 / JCM 22182 / KY 12970</strain>
    </source>
</reference>
<sequence>MTEYVTLAIKPWHVHWEYMQYDPDDLMNMEISEQSSQTWPRATSGSILPPVRALDESTQRRQQPSGSAVACITDRRQTCIATSPEISIMTWTLPQSPSVVDQSLSFSSASTTLDTSTSLSKHDPGHLDESKQAYWTCSFEALSVGQSKSHLDLYYDRMVQAAQENLDNHLRKANRVDKQLEHFKGAVQKIEEIYDEAALQVKIREITVTAIKAARPVAPEVHKDDYLKVLMGDCPSISPISAGIKRPLGDLDDTGYDDISEMYSPPKRFGFGGGILSRTMQVTPPAHGFSAHYLGPQMTPEE</sequence>
<proteinExistence type="predicted"/>
<gene>
    <name evidence="1" type="primary">Mo03623</name>
    <name evidence="1" type="ORF">E5Q_03623</name>
</gene>
<dbReference type="InParanoid" id="G7E289"/>
<dbReference type="Proteomes" id="UP000009131">
    <property type="component" value="Unassembled WGS sequence"/>
</dbReference>
<dbReference type="AlphaFoldDB" id="G7E289"/>
<organism evidence="1 2">
    <name type="scientific">Mixia osmundae (strain CBS 9802 / IAM 14324 / JCM 22182 / KY 12970)</name>
    <dbReference type="NCBI Taxonomy" id="764103"/>
    <lineage>
        <taxon>Eukaryota</taxon>
        <taxon>Fungi</taxon>
        <taxon>Dikarya</taxon>
        <taxon>Basidiomycota</taxon>
        <taxon>Pucciniomycotina</taxon>
        <taxon>Mixiomycetes</taxon>
        <taxon>Mixiales</taxon>
        <taxon>Mixiaceae</taxon>
        <taxon>Mixia</taxon>
    </lineage>
</organism>
<accession>G7E289</accession>
<keyword evidence="2" id="KW-1185">Reference proteome</keyword>
<name>G7E289_MIXOS</name>
<evidence type="ECO:0000313" key="2">
    <source>
        <dbReference type="Proteomes" id="UP000009131"/>
    </source>
</evidence>